<dbReference type="PRINTS" id="PR00412">
    <property type="entry name" value="EPOXHYDRLASE"/>
</dbReference>
<accession>A0A6H0S9P2</accession>
<dbReference type="EMBL" id="CP038799">
    <property type="protein sequence ID" value="QIV84332.1"/>
    <property type="molecule type" value="Genomic_DNA"/>
</dbReference>
<dbReference type="GO" id="GO:0016020">
    <property type="term" value="C:membrane"/>
    <property type="evidence" value="ECO:0007669"/>
    <property type="project" value="TreeGrafter"/>
</dbReference>
<dbReference type="Pfam" id="PF00561">
    <property type="entry name" value="Abhydrolase_1"/>
    <property type="match status" value="1"/>
</dbReference>
<dbReference type="RefSeq" id="WP_168144668.1">
    <property type="nucleotide sequence ID" value="NZ_CP038799.1"/>
</dbReference>
<dbReference type="GO" id="GO:0047372">
    <property type="term" value="F:monoacylglycerol lipase activity"/>
    <property type="evidence" value="ECO:0007669"/>
    <property type="project" value="TreeGrafter"/>
</dbReference>
<dbReference type="SUPFAM" id="SSF53474">
    <property type="entry name" value="alpha/beta-Hydrolases"/>
    <property type="match status" value="1"/>
</dbReference>
<dbReference type="InterPro" id="IPR000073">
    <property type="entry name" value="AB_hydrolase_1"/>
</dbReference>
<dbReference type="Gene3D" id="3.40.50.1820">
    <property type="entry name" value="alpha/beta hydrolase"/>
    <property type="match status" value="1"/>
</dbReference>
<dbReference type="Proteomes" id="UP000501849">
    <property type="component" value="Chromosome"/>
</dbReference>
<dbReference type="InterPro" id="IPR029058">
    <property type="entry name" value="AB_hydrolase_fold"/>
</dbReference>
<sequence>MLPADVQNWADGGRFLATSAGSVFVRSAPGEGPTVLLLHGFPSSSFDYREVVTELAGRSWVTLDFLGFGLSDKPRWAGAQRPGSRRRPHTYSLLEQADLVQQVLAETITGPVSMVAHDMGTSVATELLARDVEGRLPFDLRSAVLTNGSVILERASLRPSQKVLRGPLGPVMSRLIGRGGFVRGFGRLFGADHPLTAQEAAAQWALLAHNDGHRITHLLCAYLDERVRYASRWHGAISAWQKPLSFLWGLDDPVATVNVLAGLRELRPAAKVVELPGIGHYPQVEVPDVFAREALGLLQL</sequence>
<organism evidence="2 3">
    <name type="scientific">Mycolicibacterium frederiksbergense</name>
    <dbReference type="NCBI Taxonomy" id="117567"/>
    <lineage>
        <taxon>Bacteria</taxon>
        <taxon>Bacillati</taxon>
        <taxon>Actinomycetota</taxon>
        <taxon>Actinomycetes</taxon>
        <taxon>Mycobacteriales</taxon>
        <taxon>Mycobacteriaceae</taxon>
        <taxon>Mycolicibacterium</taxon>
    </lineage>
</organism>
<dbReference type="KEGG" id="mfre:EXE63_28240"/>
<protein>
    <submittedName>
        <fullName evidence="2">Alpha/beta hydrolase</fullName>
    </submittedName>
</protein>
<evidence type="ECO:0000313" key="3">
    <source>
        <dbReference type="Proteomes" id="UP000501849"/>
    </source>
</evidence>
<evidence type="ECO:0000313" key="2">
    <source>
        <dbReference type="EMBL" id="QIV84332.1"/>
    </source>
</evidence>
<dbReference type="AlphaFoldDB" id="A0A6H0S9P2"/>
<keyword evidence="2" id="KW-0378">Hydrolase</keyword>
<gene>
    <name evidence="2" type="ORF">EXE63_28240</name>
</gene>
<name>A0A6H0S9P2_9MYCO</name>
<dbReference type="InterPro" id="IPR050266">
    <property type="entry name" value="AB_hydrolase_sf"/>
</dbReference>
<dbReference type="InterPro" id="IPR000639">
    <property type="entry name" value="Epox_hydrolase-like"/>
</dbReference>
<feature type="domain" description="AB hydrolase-1" evidence="1">
    <location>
        <begin position="33"/>
        <end position="285"/>
    </location>
</feature>
<reference evidence="2 3" key="1">
    <citation type="submission" date="2019-04" db="EMBL/GenBank/DDBJ databases">
        <title>Draft, Whole-Genome Sequence of the Anthracene-degrading Mycobacterium frederiksbergense LB501T, Isolated from a Polycyclic Aromatic Hydrocarbon (PAH)-Contaminated Soil.</title>
        <authorList>
            <person name="Augelletti F."/>
        </authorList>
    </citation>
    <scope>NUCLEOTIDE SEQUENCE [LARGE SCALE GENOMIC DNA]</scope>
    <source>
        <strain evidence="2 3">LB 501T</strain>
    </source>
</reference>
<dbReference type="PANTHER" id="PTHR43798">
    <property type="entry name" value="MONOACYLGLYCEROL LIPASE"/>
    <property type="match status" value="1"/>
</dbReference>
<dbReference type="GO" id="GO:0046464">
    <property type="term" value="P:acylglycerol catabolic process"/>
    <property type="evidence" value="ECO:0007669"/>
    <property type="project" value="TreeGrafter"/>
</dbReference>
<evidence type="ECO:0000259" key="1">
    <source>
        <dbReference type="Pfam" id="PF00561"/>
    </source>
</evidence>
<proteinExistence type="predicted"/>
<dbReference type="PANTHER" id="PTHR43798:SF33">
    <property type="entry name" value="HYDROLASE, PUTATIVE (AFU_ORTHOLOGUE AFUA_2G14860)-RELATED"/>
    <property type="match status" value="1"/>
</dbReference>
<keyword evidence="3" id="KW-1185">Reference proteome</keyword>